<dbReference type="SMART" id="SM00812">
    <property type="entry name" value="Alpha_L_fucos"/>
    <property type="match status" value="1"/>
</dbReference>
<dbReference type="InterPro" id="IPR017853">
    <property type="entry name" value="GH"/>
</dbReference>
<dbReference type="PANTHER" id="PTHR10030">
    <property type="entry name" value="ALPHA-L-FUCOSIDASE"/>
    <property type="match status" value="1"/>
</dbReference>
<dbReference type="InterPro" id="IPR000933">
    <property type="entry name" value="Glyco_hydro_29"/>
</dbReference>
<feature type="domain" description="Glycoside hydrolase family 29 N-terminal" evidence="8">
    <location>
        <begin position="22"/>
        <end position="375"/>
    </location>
</feature>
<evidence type="ECO:0000313" key="10">
    <source>
        <dbReference type="EMBL" id="TWT75765.1"/>
    </source>
</evidence>
<dbReference type="RefSeq" id="WP_146404747.1">
    <property type="nucleotide sequence ID" value="NZ_SJPJ01000003.1"/>
</dbReference>
<feature type="domain" description="Alpha-L-fucosidase C-terminal" evidence="9">
    <location>
        <begin position="408"/>
        <end position="491"/>
    </location>
</feature>
<dbReference type="GO" id="GO:0006004">
    <property type="term" value="P:fucose metabolic process"/>
    <property type="evidence" value="ECO:0007669"/>
    <property type="project" value="InterPro"/>
</dbReference>
<evidence type="ECO:0000256" key="2">
    <source>
        <dbReference type="ARBA" id="ARBA00007951"/>
    </source>
</evidence>
<evidence type="ECO:0000256" key="7">
    <source>
        <dbReference type="SAM" id="SignalP"/>
    </source>
</evidence>
<keyword evidence="4 7" id="KW-0732">Signal</keyword>
<comment type="caution">
    <text evidence="10">The sequence shown here is derived from an EMBL/GenBank/DDBJ whole genome shotgun (WGS) entry which is preliminary data.</text>
</comment>
<evidence type="ECO:0000256" key="5">
    <source>
        <dbReference type="ARBA" id="ARBA00022801"/>
    </source>
</evidence>
<dbReference type="GO" id="GO:0004560">
    <property type="term" value="F:alpha-L-fucosidase activity"/>
    <property type="evidence" value="ECO:0007669"/>
    <property type="project" value="InterPro"/>
</dbReference>
<keyword evidence="11" id="KW-1185">Reference proteome</keyword>
<reference evidence="10 11" key="1">
    <citation type="submission" date="2019-02" db="EMBL/GenBank/DDBJ databases">
        <title>Deep-cultivation of Planctomycetes and their phenomic and genomic characterization uncovers novel biology.</title>
        <authorList>
            <person name="Wiegand S."/>
            <person name="Jogler M."/>
            <person name="Boedeker C."/>
            <person name="Pinto D."/>
            <person name="Vollmers J."/>
            <person name="Rivas-Marin E."/>
            <person name="Kohn T."/>
            <person name="Peeters S.H."/>
            <person name="Heuer A."/>
            <person name="Rast P."/>
            <person name="Oberbeckmann S."/>
            <person name="Bunk B."/>
            <person name="Jeske O."/>
            <person name="Meyerdierks A."/>
            <person name="Storesund J.E."/>
            <person name="Kallscheuer N."/>
            <person name="Luecker S."/>
            <person name="Lage O.M."/>
            <person name="Pohl T."/>
            <person name="Merkel B.J."/>
            <person name="Hornburger P."/>
            <person name="Mueller R.-W."/>
            <person name="Bruemmer F."/>
            <person name="Labrenz M."/>
            <person name="Spormann A.M."/>
            <person name="Op Den Camp H."/>
            <person name="Overmann J."/>
            <person name="Amann R."/>
            <person name="Jetten M.S.M."/>
            <person name="Mascher T."/>
            <person name="Medema M.H."/>
            <person name="Devos D.P."/>
            <person name="Kaster A.-K."/>
            <person name="Ovreas L."/>
            <person name="Rohde M."/>
            <person name="Galperin M.Y."/>
            <person name="Jogler C."/>
        </authorList>
    </citation>
    <scope>NUCLEOTIDE SEQUENCE [LARGE SCALE GENOMIC DNA]</scope>
    <source>
        <strain evidence="10 11">CA13</strain>
    </source>
</reference>
<dbReference type="Pfam" id="PF16757">
    <property type="entry name" value="Fucosidase_C"/>
    <property type="match status" value="1"/>
</dbReference>
<dbReference type="Gene3D" id="2.60.40.1180">
    <property type="entry name" value="Golgi alpha-mannosidase II"/>
    <property type="match status" value="1"/>
</dbReference>
<dbReference type="Proteomes" id="UP000315010">
    <property type="component" value="Unassembled WGS sequence"/>
</dbReference>
<evidence type="ECO:0000256" key="3">
    <source>
        <dbReference type="ARBA" id="ARBA00012662"/>
    </source>
</evidence>
<evidence type="ECO:0000256" key="6">
    <source>
        <dbReference type="ARBA" id="ARBA00023295"/>
    </source>
</evidence>
<dbReference type="PANTHER" id="PTHR10030:SF37">
    <property type="entry name" value="ALPHA-L-FUCOSIDASE-RELATED"/>
    <property type="match status" value="1"/>
</dbReference>
<dbReference type="EMBL" id="SJPJ01000003">
    <property type="protein sequence ID" value="TWT75765.1"/>
    <property type="molecule type" value="Genomic_DNA"/>
</dbReference>
<gene>
    <name evidence="10" type="ORF">CA13_73380</name>
</gene>
<evidence type="ECO:0000313" key="11">
    <source>
        <dbReference type="Proteomes" id="UP000315010"/>
    </source>
</evidence>
<dbReference type="InterPro" id="IPR013780">
    <property type="entry name" value="Glyco_hydro_b"/>
</dbReference>
<dbReference type="Gene3D" id="3.20.20.80">
    <property type="entry name" value="Glycosidases"/>
    <property type="match status" value="1"/>
</dbReference>
<sequence precursor="true">MKKRISLLLFSLFVATTIPTLAQEADETPDAFQPNWKSLEAYQCPEWFQDAKFGIYAHWGPYVVPAHKSEWYSHYMYFNYRKRQEEVYGPLKDFGYKDFIPDFTGEKFDAQEWAKLYKRAGAKFAGPVAEHADGFTMWDSELTEWDSMQMGPKRDVVGELEKAVREQGMKFVTTFHHQWLWGWYPTYDETTDASDPKYSGLYGPKVEKGQFTNTAVRDKPFCQLWQEKVDEVVEKYHPDMIWFDTRTNLIQEPYRLKMAANFYNSGLEDNRDVILTYKNQDMMPGTGTFNMERSRMREINPDPWQTDTSIASNSWGYVEGLKYYSTQRLLQDLVDIVSKNGCVLLNIAPRADGTIPQEQVRRLHAMGDWLNINGEAIYATRPWKSFGEGPAIIPEGHLADLHFEGFSAEDIRFTQSKDGKSLYVICLDMPESGKLIVKSLGSDAGLLDKTPQAVSLLGSDAEIEWESDGEAMTFVFPEPLPCDHLYAFKIKL</sequence>
<dbReference type="GO" id="GO:0016139">
    <property type="term" value="P:glycoside catabolic process"/>
    <property type="evidence" value="ECO:0007669"/>
    <property type="project" value="TreeGrafter"/>
</dbReference>
<evidence type="ECO:0000259" key="8">
    <source>
        <dbReference type="Pfam" id="PF01120"/>
    </source>
</evidence>
<name>A0A5C5YLI3_9BACT</name>
<protein>
    <recommendedName>
        <fullName evidence="3">alpha-L-fucosidase</fullName>
        <ecNumber evidence="3">3.2.1.51</ecNumber>
    </recommendedName>
</protein>
<dbReference type="GO" id="GO:0005764">
    <property type="term" value="C:lysosome"/>
    <property type="evidence" value="ECO:0007669"/>
    <property type="project" value="TreeGrafter"/>
</dbReference>
<organism evidence="10 11">
    <name type="scientific">Novipirellula herctigrandis</name>
    <dbReference type="NCBI Taxonomy" id="2527986"/>
    <lineage>
        <taxon>Bacteria</taxon>
        <taxon>Pseudomonadati</taxon>
        <taxon>Planctomycetota</taxon>
        <taxon>Planctomycetia</taxon>
        <taxon>Pirellulales</taxon>
        <taxon>Pirellulaceae</taxon>
        <taxon>Novipirellula</taxon>
    </lineage>
</organism>
<dbReference type="InterPro" id="IPR016286">
    <property type="entry name" value="FUC_metazoa-typ"/>
</dbReference>
<comment type="function">
    <text evidence="1">Alpha-L-fucosidase is responsible for hydrolyzing the alpha-1,6-linked fucose joined to the reducing-end N-acetylglucosamine of the carbohydrate moieties of glycoproteins.</text>
</comment>
<feature type="chain" id="PRO_5023000570" description="alpha-L-fucosidase" evidence="7">
    <location>
        <begin position="23"/>
        <end position="492"/>
    </location>
</feature>
<dbReference type="PIRSF" id="PIRSF001092">
    <property type="entry name" value="Alpha-L-fucosidase"/>
    <property type="match status" value="1"/>
</dbReference>
<comment type="similarity">
    <text evidence="2">Belongs to the glycosyl hydrolase 29 family.</text>
</comment>
<dbReference type="Pfam" id="PF01120">
    <property type="entry name" value="Alpha_L_fucos"/>
    <property type="match status" value="1"/>
</dbReference>
<keyword evidence="5" id="KW-0378">Hydrolase</keyword>
<dbReference type="EC" id="3.2.1.51" evidence="3"/>
<proteinExistence type="inferred from homology"/>
<dbReference type="SUPFAM" id="SSF51445">
    <property type="entry name" value="(Trans)glycosidases"/>
    <property type="match status" value="1"/>
</dbReference>
<dbReference type="InterPro" id="IPR031919">
    <property type="entry name" value="Fucosidase_C"/>
</dbReference>
<accession>A0A5C5YLI3</accession>
<evidence type="ECO:0000256" key="4">
    <source>
        <dbReference type="ARBA" id="ARBA00022729"/>
    </source>
</evidence>
<dbReference type="AlphaFoldDB" id="A0A5C5YLI3"/>
<keyword evidence="6" id="KW-0326">Glycosidase</keyword>
<dbReference type="PRINTS" id="PR00741">
    <property type="entry name" value="GLHYDRLASE29"/>
</dbReference>
<evidence type="ECO:0000259" key="9">
    <source>
        <dbReference type="Pfam" id="PF16757"/>
    </source>
</evidence>
<dbReference type="InterPro" id="IPR057739">
    <property type="entry name" value="Glyco_hydro_29_N"/>
</dbReference>
<evidence type="ECO:0000256" key="1">
    <source>
        <dbReference type="ARBA" id="ARBA00004071"/>
    </source>
</evidence>
<feature type="signal peptide" evidence="7">
    <location>
        <begin position="1"/>
        <end position="22"/>
    </location>
</feature>
<dbReference type="OrthoDB" id="9760597at2"/>